<keyword evidence="6" id="KW-0010">Activator</keyword>
<dbReference type="Gene3D" id="1.10.287.3490">
    <property type="match status" value="1"/>
</dbReference>
<dbReference type="Pfam" id="PF10280">
    <property type="entry name" value="Med11"/>
    <property type="match status" value="1"/>
</dbReference>
<dbReference type="AlphaFoldDB" id="A0A1Y3BGR7"/>
<evidence type="ECO:0000256" key="6">
    <source>
        <dbReference type="RuleBase" id="RU364147"/>
    </source>
</evidence>
<evidence type="ECO:0000313" key="8">
    <source>
        <dbReference type="EMBL" id="OTF80120.1"/>
    </source>
</evidence>
<dbReference type="OrthoDB" id="5418434at2759"/>
<dbReference type="GO" id="GO:0016592">
    <property type="term" value="C:mediator complex"/>
    <property type="evidence" value="ECO:0007669"/>
    <property type="project" value="InterPro"/>
</dbReference>
<dbReference type="PANTHER" id="PTHR22890">
    <property type="entry name" value="MEDIATOR OF RNA POLYMERASE II TRANSCRIPTION SUBUNIT 11"/>
    <property type="match status" value="1"/>
</dbReference>
<evidence type="ECO:0000256" key="5">
    <source>
        <dbReference type="ARBA" id="ARBA00032011"/>
    </source>
</evidence>
<protein>
    <recommendedName>
        <fullName evidence="3 6">Mediator of RNA polymerase II transcription subunit 11</fullName>
    </recommendedName>
    <alternativeName>
        <fullName evidence="5 6">Mediator complex subunit 11</fullName>
    </alternativeName>
</protein>
<dbReference type="Proteomes" id="UP000194236">
    <property type="component" value="Unassembled WGS sequence"/>
</dbReference>
<accession>A0A1Y3BGR7</accession>
<keyword evidence="4 6" id="KW-0539">Nucleus</keyword>
<feature type="region of interest" description="Disordered" evidence="7">
    <location>
        <begin position="113"/>
        <end position="148"/>
    </location>
</feature>
<name>A0A1Y3BGR7_EURMA</name>
<keyword evidence="6" id="KW-0804">Transcription</keyword>
<comment type="function">
    <text evidence="6">Component of the Mediator complex, a coactivator involved in the regulated transcription of nearly all RNA polymerase II-dependent genes. Mediator functions as a bridge to convey information from gene-specific regulatory proteins to the basal RNA polymerase II transcription machinery. Mediator is recruited to promoters by direct interactions with regulatory proteins and serves as a scaffold for the assembly of a functional pre-initiation complex with RNA polymerase II and the general transcription factors.</text>
</comment>
<dbReference type="GO" id="GO:0006357">
    <property type="term" value="P:regulation of transcription by RNA polymerase II"/>
    <property type="evidence" value="ECO:0007669"/>
    <property type="project" value="InterPro"/>
</dbReference>
<evidence type="ECO:0000256" key="4">
    <source>
        <dbReference type="ARBA" id="ARBA00023242"/>
    </source>
</evidence>
<evidence type="ECO:0000256" key="7">
    <source>
        <dbReference type="SAM" id="MobiDB-lite"/>
    </source>
</evidence>
<evidence type="ECO:0000256" key="2">
    <source>
        <dbReference type="ARBA" id="ARBA00008186"/>
    </source>
</evidence>
<keyword evidence="6" id="KW-0805">Transcription regulation</keyword>
<evidence type="ECO:0000256" key="3">
    <source>
        <dbReference type="ARBA" id="ARBA00019621"/>
    </source>
</evidence>
<gene>
    <name evidence="6" type="primary">MED11</name>
    <name evidence="8" type="ORF">BLA29_011769</name>
</gene>
<reference evidence="8 9" key="1">
    <citation type="submission" date="2017-03" db="EMBL/GenBank/DDBJ databases">
        <title>Genome Survey of Euroglyphus maynei.</title>
        <authorList>
            <person name="Arlian L.G."/>
            <person name="Morgan M.S."/>
            <person name="Rider S.D."/>
        </authorList>
    </citation>
    <scope>NUCLEOTIDE SEQUENCE [LARGE SCALE GENOMIC DNA]</scope>
    <source>
        <strain evidence="8">Arlian Lab</strain>
        <tissue evidence="8">Whole body</tissue>
    </source>
</reference>
<proteinExistence type="inferred from homology"/>
<feature type="compositionally biased region" description="Polar residues" evidence="7">
    <location>
        <begin position="119"/>
        <end position="128"/>
    </location>
</feature>
<dbReference type="GO" id="GO:0003712">
    <property type="term" value="F:transcription coregulator activity"/>
    <property type="evidence" value="ECO:0007669"/>
    <property type="project" value="InterPro"/>
</dbReference>
<comment type="subcellular location">
    <subcellularLocation>
        <location evidence="1 6">Nucleus</location>
    </subcellularLocation>
</comment>
<keyword evidence="9" id="KW-1185">Reference proteome</keyword>
<comment type="subunit">
    <text evidence="6">Component of the Mediator complex.</text>
</comment>
<sequence>MDRNSSEKLHVLDQIENQIYQMMQFGTVALNEFSKDKPSIKNVENQVSQFVKSLEIVDNNVSKQLQYLSQVSTLQPHEGSTYSSMKINQLAMLRLEHVRSGLTELEHLKKQHQLQLQKYQSSKTAKTEPNQDDPMDSRVPSHQHQQQH</sequence>
<dbReference type="InterPro" id="IPR019404">
    <property type="entry name" value="Mediator_Med11"/>
</dbReference>
<organism evidence="8 9">
    <name type="scientific">Euroglyphus maynei</name>
    <name type="common">Mayne's house dust mite</name>
    <dbReference type="NCBI Taxonomy" id="6958"/>
    <lineage>
        <taxon>Eukaryota</taxon>
        <taxon>Metazoa</taxon>
        <taxon>Ecdysozoa</taxon>
        <taxon>Arthropoda</taxon>
        <taxon>Chelicerata</taxon>
        <taxon>Arachnida</taxon>
        <taxon>Acari</taxon>
        <taxon>Acariformes</taxon>
        <taxon>Sarcoptiformes</taxon>
        <taxon>Astigmata</taxon>
        <taxon>Psoroptidia</taxon>
        <taxon>Analgoidea</taxon>
        <taxon>Pyroglyphidae</taxon>
        <taxon>Pyroglyphinae</taxon>
        <taxon>Euroglyphus</taxon>
    </lineage>
</organism>
<evidence type="ECO:0000313" key="9">
    <source>
        <dbReference type="Proteomes" id="UP000194236"/>
    </source>
</evidence>
<comment type="caution">
    <text evidence="8">The sequence shown here is derived from an EMBL/GenBank/DDBJ whole genome shotgun (WGS) entry which is preliminary data.</text>
</comment>
<evidence type="ECO:0000256" key="1">
    <source>
        <dbReference type="ARBA" id="ARBA00004123"/>
    </source>
</evidence>
<comment type="similarity">
    <text evidence="2 6">Belongs to the Mediator complex subunit 11 family.</text>
</comment>
<dbReference type="EMBL" id="MUJZ01019845">
    <property type="protein sequence ID" value="OTF80120.1"/>
    <property type="molecule type" value="Genomic_DNA"/>
</dbReference>